<evidence type="ECO:0000313" key="2">
    <source>
        <dbReference type="Proteomes" id="UP000038830"/>
    </source>
</evidence>
<accession>A0A0H5C268</accession>
<name>A0A0H5C268_CYBJN</name>
<gene>
    <name evidence="1" type="ORF">BN1211_2113</name>
</gene>
<dbReference type="EMBL" id="CDQK01000002">
    <property type="protein sequence ID" value="CEP21898.1"/>
    <property type="molecule type" value="Genomic_DNA"/>
</dbReference>
<sequence length="69" mass="7735">MRTISNSLTPATSIVIGVTFGLRLPSPATMTTTLEFRLRSSKESWTDFPKTIFILDRSRVIDTLAVDNF</sequence>
<protein>
    <submittedName>
        <fullName evidence="1">Uncharacterized protein</fullName>
    </submittedName>
</protein>
<organism evidence="1 2">
    <name type="scientific">Cyberlindnera jadinii (strain ATCC 18201 / CBS 1600 / BCRC 20928 / JCM 3617 / NBRC 0987 / NRRL Y-1542)</name>
    <name type="common">Torula yeast</name>
    <name type="synonym">Candida utilis</name>
    <dbReference type="NCBI Taxonomy" id="983966"/>
    <lineage>
        <taxon>Eukaryota</taxon>
        <taxon>Fungi</taxon>
        <taxon>Dikarya</taxon>
        <taxon>Ascomycota</taxon>
        <taxon>Saccharomycotina</taxon>
        <taxon>Saccharomycetes</taxon>
        <taxon>Phaffomycetales</taxon>
        <taxon>Phaffomycetaceae</taxon>
        <taxon>Cyberlindnera</taxon>
    </lineage>
</organism>
<evidence type="ECO:0000313" key="1">
    <source>
        <dbReference type="EMBL" id="CEP21898.1"/>
    </source>
</evidence>
<dbReference type="Proteomes" id="UP000038830">
    <property type="component" value="Unassembled WGS sequence"/>
</dbReference>
<dbReference type="AlphaFoldDB" id="A0A0H5C268"/>
<reference evidence="2" key="1">
    <citation type="journal article" date="2015" name="J. Biotechnol.">
        <title>The structure of the Cyberlindnera jadinii genome and its relation to Candida utilis analyzed by the occurrence of single nucleotide polymorphisms.</title>
        <authorList>
            <person name="Rupp O."/>
            <person name="Brinkrolf K."/>
            <person name="Buerth C."/>
            <person name="Kunigo M."/>
            <person name="Schneider J."/>
            <person name="Jaenicke S."/>
            <person name="Goesmann A."/>
            <person name="Puehler A."/>
            <person name="Jaeger K.-E."/>
            <person name="Ernst J.F."/>
        </authorList>
    </citation>
    <scope>NUCLEOTIDE SEQUENCE [LARGE SCALE GENOMIC DNA]</scope>
    <source>
        <strain evidence="2">ATCC 18201 / CBS 1600 / BCRC 20928 / JCM 3617 / NBRC 0987 / NRRL Y-1542</strain>
    </source>
</reference>
<proteinExistence type="predicted"/>